<dbReference type="AlphaFoldDB" id="A0A8S1SER7"/>
<dbReference type="OrthoDB" id="306219at2759"/>
<keyword evidence="2" id="KW-1133">Transmembrane helix</keyword>
<sequence length="756" mass="88973">MENKAMQYLGMGLNVLISVFLALTECFIYELSDSIIMDIVLILCGTFFSWIFITQQLGWKKGDISPFFYWALAIKRITLVGTYRSEFIYFLFGFLNGIYSSKLVVKDQKRYFQKARTSFQVILILVLILFNFLTNTFQYQIILIIFNIILLVLLGIYDNIEIQPINSKQQDFNTDQRNTQAELKKCQTIIQQYQSSKSIWEQFNYLTDDWICKIDINKNKFNRSWESKEQSFVLKNFLQENKTNLNQFLKSLIIVGQSSNASVQLQYELQENNTFFQWLEKNYLQENRQNQQNFEKQKQFKDKQTNKQQVQDDQQSILSPQNDGKYIIQKDQSQDFSGLQATPLNMDQQVFANKQFLQCQLCLNQIIYNLNLSIFLIDDDKSNELKQQSIIIQMKNIDMLIKSEIIDQQRTLFYRFISRLAFHSSQMLKSVCLIKKSIQLQLKEFDSIKSSNFNSLSFNDIVLRKSERHIGGLFNAQQTFANQTSEQNTNQKITSTHSNPHESQILNMQQLQIAYFQQSQEIFKQIEKLNFDLIIMKQNNFNFFELFSHTKLDIEQFNILSSFNIVKDIFQQNPLLNQHNIIITQEINHETQVIIQSDRQKFKQILINIINNSIENFEHNLNIKQYQNYENSQTQQRYLNSKQDLKQQNMIVIKAQSDQDKIIIEIQDNGGGIDEELLKNRLNECKFGLAASQKLLRYLAYDTRKPLEIINYQKSTTGVKGTIIKFALPITCDNFQQVEDSKQSESLIISKIIDKV</sequence>
<accession>A0A8S1SER7</accession>
<name>A0A8S1SER7_9CILI</name>
<evidence type="ECO:0000259" key="3">
    <source>
        <dbReference type="PROSITE" id="PS50109"/>
    </source>
</evidence>
<evidence type="ECO:0000256" key="2">
    <source>
        <dbReference type="SAM" id="Phobius"/>
    </source>
</evidence>
<feature type="transmembrane region" description="Helical" evidence="2">
    <location>
        <begin position="87"/>
        <end position="105"/>
    </location>
</feature>
<feature type="region of interest" description="Disordered" evidence="1">
    <location>
        <begin position="294"/>
        <end position="315"/>
    </location>
</feature>
<keyword evidence="2" id="KW-0472">Membrane</keyword>
<proteinExistence type="predicted"/>
<dbReference type="InterPro" id="IPR005467">
    <property type="entry name" value="His_kinase_dom"/>
</dbReference>
<feature type="compositionally biased region" description="Basic and acidic residues" evidence="1">
    <location>
        <begin position="295"/>
        <end position="305"/>
    </location>
</feature>
<dbReference type="Proteomes" id="UP000689195">
    <property type="component" value="Unassembled WGS sequence"/>
</dbReference>
<dbReference type="PROSITE" id="PS50109">
    <property type="entry name" value="HIS_KIN"/>
    <property type="match status" value="1"/>
</dbReference>
<evidence type="ECO:0000313" key="4">
    <source>
        <dbReference type="EMBL" id="CAD8137582.1"/>
    </source>
</evidence>
<feature type="domain" description="Histidine kinase" evidence="3">
    <location>
        <begin position="517"/>
        <end position="732"/>
    </location>
</feature>
<dbReference type="EMBL" id="CAJJDO010000006">
    <property type="protein sequence ID" value="CAD8137582.1"/>
    <property type="molecule type" value="Genomic_DNA"/>
</dbReference>
<keyword evidence="2" id="KW-0812">Transmembrane</keyword>
<feature type="transmembrane region" description="Helical" evidence="2">
    <location>
        <begin position="117"/>
        <end position="133"/>
    </location>
</feature>
<feature type="transmembrane region" description="Helical" evidence="2">
    <location>
        <begin position="35"/>
        <end position="53"/>
    </location>
</feature>
<comment type="caution">
    <text evidence="4">The sequence shown here is derived from an EMBL/GenBank/DDBJ whole genome shotgun (WGS) entry which is preliminary data.</text>
</comment>
<organism evidence="4 5">
    <name type="scientific">Paramecium pentaurelia</name>
    <dbReference type="NCBI Taxonomy" id="43138"/>
    <lineage>
        <taxon>Eukaryota</taxon>
        <taxon>Sar</taxon>
        <taxon>Alveolata</taxon>
        <taxon>Ciliophora</taxon>
        <taxon>Intramacronucleata</taxon>
        <taxon>Oligohymenophorea</taxon>
        <taxon>Peniculida</taxon>
        <taxon>Parameciidae</taxon>
        <taxon>Paramecium</taxon>
    </lineage>
</organism>
<feature type="transmembrane region" description="Helical" evidence="2">
    <location>
        <begin position="6"/>
        <end position="28"/>
    </location>
</feature>
<gene>
    <name evidence="4" type="ORF">PPENT_87.1.T0060164</name>
</gene>
<keyword evidence="5" id="KW-1185">Reference proteome</keyword>
<evidence type="ECO:0000313" key="5">
    <source>
        <dbReference type="Proteomes" id="UP000689195"/>
    </source>
</evidence>
<evidence type="ECO:0000256" key="1">
    <source>
        <dbReference type="SAM" id="MobiDB-lite"/>
    </source>
</evidence>
<protein>
    <recommendedName>
        <fullName evidence="3">Histidine kinase domain-containing protein</fullName>
    </recommendedName>
</protein>
<feature type="compositionally biased region" description="Low complexity" evidence="1">
    <location>
        <begin position="306"/>
        <end position="315"/>
    </location>
</feature>
<reference evidence="4" key="1">
    <citation type="submission" date="2021-01" db="EMBL/GenBank/DDBJ databases">
        <authorList>
            <consortium name="Genoscope - CEA"/>
            <person name="William W."/>
        </authorList>
    </citation>
    <scope>NUCLEOTIDE SEQUENCE</scope>
</reference>